<sequence length="590" mass="67060">GSLMVSQAAEIPPYSVVHNSFRHNPTWGAANTALVRWLPAQYEDGEKQPKGWNHGRLHNGFTLPLVEAVSKKIMKSSFKRKENLYSQLMIEWGQFIDHDITFTPQSTRDATDIGVDCLDTCQNIHPCFPIQVNYESAKGCMPFFRSSPACIDNLHLANNFPLQRQQINTITSFIDASVVYGHTLELQSLIRNYTSPTGRLAINKIFKDGEGRPYLPSVEASPSACFQNPRAPQEDPRVECFAAGDSRVNEGLSLIALHTLWLREHNRLAGALKVLNSHWSKETVYQETRKIIGALHQIITMRDYIPKIIGQESFDRYIGPYMGYDPTVNPSASNVFATAAFRFGHATISTVVRRFNESFQTHEQFTHLRLHHTFFSPWRIVKEGGIEPVLRGLMGTAATSVSTDKLIAEEMTEKLVVLNIQWKLDLAALNLQRGRDHALAGFNDWREFCGLKRLKIKEDFQDVVKDKIIVNKILKMYKNPDNIDVWLGGLVEDHLKDSRNGPLFSCLIAKQMKSIRDGDRFWWEAQGTFTKHQISELSKSSLSRIICDNSKVTEIPLDAFKYGKYPNGFLPCNHIPNINLEAWREKKKTG</sequence>
<dbReference type="GO" id="GO:0004601">
    <property type="term" value="F:peroxidase activity"/>
    <property type="evidence" value="ECO:0007669"/>
    <property type="project" value="InterPro"/>
</dbReference>
<dbReference type="OMA" id="FMAGDTR"/>
<keyword evidence="1" id="KW-0479">Metal-binding</keyword>
<dbReference type="GeneTree" id="ENSGT00940000158104"/>
<dbReference type="InterPro" id="IPR037120">
    <property type="entry name" value="Haem_peroxidase_sf_animal"/>
</dbReference>
<organism evidence="2 3">
    <name type="scientific">Gadus morhua</name>
    <name type="common">Atlantic cod</name>
    <dbReference type="NCBI Taxonomy" id="8049"/>
    <lineage>
        <taxon>Eukaryota</taxon>
        <taxon>Metazoa</taxon>
        <taxon>Chordata</taxon>
        <taxon>Craniata</taxon>
        <taxon>Vertebrata</taxon>
        <taxon>Euteleostomi</taxon>
        <taxon>Actinopterygii</taxon>
        <taxon>Neopterygii</taxon>
        <taxon>Teleostei</taxon>
        <taxon>Neoteleostei</taxon>
        <taxon>Acanthomorphata</taxon>
        <taxon>Zeiogadaria</taxon>
        <taxon>Gadariae</taxon>
        <taxon>Gadiformes</taxon>
        <taxon>Gadoidei</taxon>
        <taxon>Gadidae</taxon>
        <taxon>Gadus</taxon>
    </lineage>
</organism>
<protein>
    <recommendedName>
        <fullName evidence="4">Thyroid peroxidase</fullName>
    </recommendedName>
</protein>
<dbReference type="Pfam" id="PF03098">
    <property type="entry name" value="An_peroxidase"/>
    <property type="match status" value="1"/>
</dbReference>
<dbReference type="Gene3D" id="1.10.640.10">
    <property type="entry name" value="Haem peroxidase domain superfamily, animal type"/>
    <property type="match status" value="1"/>
</dbReference>
<keyword evidence="1" id="KW-0408">Iron</keyword>
<dbReference type="SUPFAM" id="SSF48113">
    <property type="entry name" value="Heme-dependent peroxidases"/>
    <property type="match status" value="1"/>
</dbReference>
<dbReference type="InterPro" id="IPR010255">
    <property type="entry name" value="Haem_peroxidase_sf"/>
</dbReference>
<keyword evidence="3" id="KW-1185">Reference proteome</keyword>
<reference evidence="2" key="2">
    <citation type="submission" date="2025-09" db="UniProtKB">
        <authorList>
            <consortium name="Ensembl"/>
        </authorList>
    </citation>
    <scope>IDENTIFICATION</scope>
</reference>
<keyword evidence="1" id="KW-0349">Heme</keyword>
<dbReference type="GO" id="GO:0006979">
    <property type="term" value="P:response to oxidative stress"/>
    <property type="evidence" value="ECO:0007669"/>
    <property type="project" value="InterPro"/>
</dbReference>
<dbReference type="GO" id="GO:0005615">
    <property type="term" value="C:extracellular space"/>
    <property type="evidence" value="ECO:0007669"/>
    <property type="project" value="TreeGrafter"/>
</dbReference>
<reference evidence="2" key="1">
    <citation type="submission" date="2025-08" db="UniProtKB">
        <authorList>
            <consortium name="Ensembl"/>
        </authorList>
    </citation>
    <scope>IDENTIFICATION</scope>
</reference>
<evidence type="ECO:0008006" key="4">
    <source>
        <dbReference type="Google" id="ProtNLM"/>
    </source>
</evidence>
<dbReference type="InterPro" id="IPR019791">
    <property type="entry name" value="Haem_peroxidase_animal"/>
</dbReference>
<dbReference type="GO" id="GO:0020037">
    <property type="term" value="F:heme binding"/>
    <property type="evidence" value="ECO:0007669"/>
    <property type="project" value="InterPro"/>
</dbReference>
<dbReference type="PANTHER" id="PTHR11475:SF60">
    <property type="entry name" value="THYROID PEROXIDASE"/>
    <property type="match status" value="1"/>
</dbReference>
<name>A0A8C5F6P4_GADMO</name>
<feature type="binding site" description="axial binding residue" evidence="1">
    <location>
        <position position="345"/>
    </location>
    <ligand>
        <name>heme b</name>
        <dbReference type="ChEBI" id="CHEBI:60344"/>
    </ligand>
    <ligandPart>
        <name>Fe</name>
        <dbReference type="ChEBI" id="CHEBI:18248"/>
    </ligandPart>
</feature>
<dbReference type="Ensembl" id="ENSGMOT00000010622.2">
    <property type="protein sequence ID" value="ENSGMOP00000010340.2"/>
    <property type="gene ID" value="ENSGMOG00000009674.2"/>
</dbReference>
<dbReference type="AlphaFoldDB" id="A0A8C5F6P4"/>
<evidence type="ECO:0000256" key="1">
    <source>
        <dbReference type="PIRSR" id="PIRSR619791-2"/>
    </source>
</evidence>
<evidence type="ECO:0000313" key="3">
    <source>
        <dbReference type="Proteomes" id="UP000694546"/>
    </source>
</evidence>
<dbReference type="PRINTS" id="PR00457">
    <property type="entry name" value="ANPEROXIDASE"/>
</dbReference>
<dbReference type="GO" id="GO:0046872">
    <property type="term" value="F:metal ion binding"/>
    <property type="evidence" value="ECO:0007669"/>
    <property type="project" value="UniProtKB-KW"/>
</dbReference>
<dbReference type="Proteomes" id="UP000694546">
    <property type="component" value="Chromosome 5"/>
</dbReference>
<dbReference type="PROSITE" id="PS50292">
    <property type="entry name" value="PEROXIDASE_3"/>
    <property type="match status" value="1"/>
</dbReference>
<evidence type="ECO:0000313" key="2">
    <source>
        <dbReference type="Ensembl" id="ENSGMOP00000010340.2"/>
    </source>
</evidence>
<dbReference type="PANTHER" id="PTHR11475">
    <property type="entry name" value="OXIDASE/PEROXIDASE"/>
    <property type="match status" value="1"/>
</dbReference>
<proteinExistence type="predicted"/>
<accession>A0A8C5F6P4</accession>